<comment type="caution">
    <text evidence="1">The sequence shown here is derived from an EMBL/GenBank/DDBJ whole genome shotgun (WGS) entry which is preliminary data.</text>
</comment>
<proteinExistence type="predicted"/>
<organism evidence="1">
    <name type="scientific">marine sediment metagenome</name>
    <dbReference type="NCBI Taxonomy" id="412755"/>
    <lineage>
        <taxon>unclassified sequences</taxon>
        <taxon>metagenomes</taxon>
        <taxon>ecological metagenomes</taxon>
    </lineage>
</organism>
<dbReference type="AlphaFoldDB" id="A0A0F9QCV3"/>
<name>A0A0F9QCV3_9ZZZZ</name>
<accession>A0A0F9QCV3</accession>
<sequence>MKLLKIYFEDRDFEDLKEEKINSGLEWRDFILQLKEKPKGSKGAKK</sequence>
<evidence type="ECO:0000313" key="1">
    <source>
        <dbReference type="EMBL" id="KKN34857.1"/>
    </source>
</evidence>
<dbReference type="EMBL" id="LAZR01002080">
    <property type="protein sequence ID" value="KKN34857.1"/>
    <property type="molecule type" value="Genomic_DNA"/>
</dbReference>
<gene>
    <name evidence="1" type="ORF">LCGC14_0789610</name>
</gene>
<reference evidence="1" key="1">
    <citation type="journal article" date="2015" name="Nature">
        <title>Complex archaea that bridge the gap between prokaryotes and eukaryotes.</title>
        <authorList>
            <person name="Spang A."/>
            <person name="Saw J.H."/>
            <person name="Jorgensen S.L."/>
            <person name="Zaremba-Niedzwiedzka K."/>
            <person name="Martijn J."/>
            <person name="Lind A.E."/>
            <person name="van Eijk R."/>
            <person name="Schleper C."/>
            <person name="Guy L."/>
            <person name="Ettema T.J."/>
        </authorList>
    </citation>
    <scope>NUCLEOTIDE SEQUENCE</scope>
</reference>
<protein>
    <submittedName>
        <fullName evidence="1">Uncharacterized protein</fullName>
    </submittedName>
</protein>